<comment type="similarity">
    <text evidence="6">Belongs to the ABC-4 integral membrane protein family.</text>
</comment>
<feature type="domain" description="ABC3 transporter permease C-terminal" evidence="8">
    <location>
        <begin position="63"/>
        <end position="174"/>
    </location>
</feature>
<keyword evidence="10" id="KW-1185">Reference proteome</keyword>
<dbReference type="RefSeq" id="WP_151560186.1">
    <property type="nucleotide sequence ID" value="NZ_WBMT01000005.1"/>
</dbReference>
<feature type="transmembrane region" description="Helical" evidence="7">
    <location>
        <begin position="108"/>
        <end position="131"/>
    </location>
</feature>
<keyword evidence="5 7" id="KW-0472">Membrane</keyword>
<comment type="subcellular location">
    <subcellularLocation>
        <location evidence="1">Cell membrane</location>
        <topology evidence="1">Multi-pass membrane protein</topology>
    </subcellularLocation>
</comment>
<feature type="domain" description="ABC3 transporter permease C-terminal" evidence="8">
    <location>
        <begin position="331"/>
        <end position="445"/>
    </location>
</feature>
<feature type="transmembrane region" description="Helical" evidence="7">
    <location>
        <begin position="12"/>
        <end position="33"/>
    </location>
</feature>
<evidence type="ECO:0000256" key="4">
    <source>
        <dbReference type="ARBA" id="ARBA00022989"/>
    </source>
</evidence>
<feature type="transmembrane region" description="Helical" evidence="7">
    <location>
        <begin position="283"/>
        <end position="303"/>
    </location>
</feature>
<dbReference type="GO" id="GO:0005886">
    <property type="term" value="C:plasma membrane"/>
    <property type="evidence" value="ECO:0007669"/>
    <property type="project" value="UniProtKB-SubCell"/>
</dbReference>
<dbReference type="EMBL" id="WBMT01000005">
    <property type="protein sequence ID" value="KAB2349417.1"/>
    <property type="molecule type" value="Genomic_DNA"/>
</dbReference>
<dbReference type="PANTHER" id="PTHR30572:SF4">
    <property type="entry name" value="ABC TRANSPORTER PERMEASE YTRF"/>
    <property type="match status" value="1"/>
</dbReference>
<organism evidence="9 10">
    <name type="scientific">Actinomadura rudentiformis</name>
    <dbReference type="NCBI Taxonomy" id="359158"/>
    <lineage>
        <taxon>Bacteria</taxon>
        <taxon>Bacillati</taxon>
        <taxon>Actinomycetota</taxon>
        <taxon>Actinomycetes</taxon>
        <taxon>Streptosporangiales</taxon>
        <taxon>Thermomonosporaceae</taxon>
        <taxon>Actinomadura</taxon>
    </lineage>
</organism>
<feature type="transmembrane region" description="Helical" evidence="7">
    <location>
        <begin position="372"/>
        <end position="397"/>
    </location>
</feature>
<dbReference type="InterPro" id="IPR050250">
    <property type="entry name" value="Macrolide_Exporter_MacB"/>
</dbReference>
<proteinExistence type="inferred from homology"/>
<reference evidence="9 10" key="1">
    <citation type="submission" date="2019-09" db="EMBL/GenBank/DDBJ databases">
        <title>Actinomadura physcomitrii sp. nov., a novel actinomycete isolated from moss [Physcomitrium sphaericum (Ludw) Fuernr].</title>
        <authorList>
            <person name="Zhuang X."/>
            <person name="Liu C."/>
        </authorList>
    </citation>
    <scope>NUCLEOTIDE SEQUENCE [LARGE SCALE GENOMIC DNA]</scope>
    <source>
        <strain evidence="9 10">HMC1</strain>
    </source>
</reference>
<evidence type="ECO:0000256" key="6">
    <source>
        <dbReference type="ARBA" id="ARBA00038076"/>
    </source>
</evidence>
<comment type="caution">
    <text evidence="9">The sequence shown here is derived from an EMBL/GenBank/DDBJ whole genome shotgun (WGS) entry which is preliminary data.</text>
</comment>
<feature type="transmembrane region" description="Helical" evidence="7">
    <location>
        <begin position="151"/>
        <end position="172"/>
    </location>
</feature>
<keyword evidence="3 7" id="KW-0812">Transmembrane</keyword>
<dbReference type="Pfam" id="PF02687">
    <property type="entry name" value="FtsX"/>
    <property type="match status" value="2"/>
</dbReference>
<evidence type="ECO:0000259" key="8">
    <source>
        <dbReference type="Pfam" id="PF02687"/>
    </source>
</evidence>
<feature type="transmembrane region" description="Helical" evidence="7">
    <location>
        <begin position="328"/>
        <end position="351"/>
    </location>
</feature>
<evidence type="ECO:0000313" key="9">
    <source>
        <dbReference type="EMBL" id="KAB2349417.1"/>
    </source>
</evidence>
<evidence type="ECO:0000256" key="2">
    <source>
        <dbReference type="ARBA" id="ARBA00022475"/>
    </source>
</evidence>
<dbReference type="OrthoDB" id="3223244at2"/>
<evidence type="ECO:0000256" key="7">
    <source>
        <dbReference type="SAM" id="Phobius"/>
    </source>
</evidence>
<dbReference type="GO" id="GO:0022857">
    <property type="term" value="F:transmembrane transporter activity"/>
    <property type="evidence" value="ECO:0007669"/>
    <property type="project" value="TreeGrafter"/>
</dbReference>
<evidence type="ECO:0000256" key="1">
    <source>
        <dbReference type="ARBA" id="ARBA00004651"/>
    </source>
</evidence>
<keyword evidence="4 7" id="KW-1133">Transmembrane helix</keyword>
<name>A0A6H9YPX3_9ACTN</name>
<sequence length="452" mass="46351">MFGLALRTLRFRAGGFAAAFLSMFLGASILMTFGSMYDTAVLGGASGTGQETMVTMASVVGGWGLLLVVFAVASTLTLSVRQRAEEIALLKSVGATPRQLRRMIVGEAAVLAMAAVACAVMPAALAGRGLLELLISTGQVNADVSYVFGPLAVPMGLVITFVAATGAALLAVRRTARMRVTESIADAATDQGRMSKKRIAGAVLFLLLGLDLAIVTATAMRNEGSDAMSTAGQASIYAAIGMALLGPIMIRRVVAVLAGTVERLGGVTGYLAVCNLRRRTGQLAGALTPIVLFTAIATGTLYMQSTENAALEAAGLAKSVEQKNIETLNLVVIGMIVVFAAIMLVNTLLAATTYRGREFGQQRLAGSTRRQVLGMVALEGAVLTVTGVLLGTVAALFTILPYASVRLGSALPEGSPVVYAGVTALAVVLTLGTALGAARRAVRSPAVAAVTV</sequence>
<evidence type="ECO:0000256" key="5">
    <source>
        <dbReference type="ARBA" id="ARBA00023136"/>
    </source>
</evidence>
<protein>
    <submittedName>
        <fullName evidence="9">FtsX-like permease family protein</fullName>
    </submittedName>
</protein>
<accession>A0A6H9YPX3</accession>
<feature type="transmembrane region" description="Helical" evidence="7">
    <location>
        <begin position="417"/>
        <end position="438"/>
    </location>
</feature>
<evidence type="ECO:0000256" key="3">
    <source>
        <dbReference type="ARBA" id="ARBA00022692"/>
    </source>
</evidence>
<keyword evidence="2" id="KW-1003">Cell membrane</keyword>
<dbReference type="InterPro" id="IPR003838">
    <property type="entry name" value="ABC3_permease_C"/>
</dbReference>
<feature type="transmembrane region" description="Helical" evidence="7">
    <location>
        <begin position="199"/>
        <end position="219"/>
    </location>
</feature>
<feature type="transmembrane region" description="Helical" evidence="7">
    <location>
        <begin position="231"/>
        <end position="250"/>
    </location>
</feature>
<dbReference type="AlphaFoldDB" id="A0A6H9YPX3"/>
<feature type="transmembrane region" description="Helical" evidence="7">
    <location>
        <begin position="53"/>
        <end position="73"/>
    </location>
</feature>
<gene>
    <name evidence="9" type="ORF">F8566_11510</name>
</gene>
<dbReference type="Proteomes" id="UP000468735">
    <property type="component" value="Unassembled WGS sequence"/>
</dbReference>
<evidence type="ECO:0000313" key="10">
    <source>
        <dbReference type="Proteomes" id="UP000468735"/>
    </source>
</evidence>
<dbReference type="PANTHER" id="PTHR30572">
    <property type="entry name" value="MEMBRANE COMPONENT OF TRANSPORTER-RELATED"/>
    <property type="match status" value="1"/>
</dbReference>